<sequence length="152" mass="17097">MKAVPIEQRLTPKRSHIHGWGLFTKMDLPKDSMIVEYMGEVIRKSVADAREKAYEISGEGSCYMFRLDLLRIVDATKIGCMARFMNHSCQANAYAKIISVDTDQGKQEPKIMVFSNTDIKAGEEITYDYKFPVEDGSLKCSCGAPNCIGRMN</sequence>
<evidence type="ECO:0000259" key="11">
    <source>
        <dbReference type="PROSITE" id="PS50280"/>
    </source>
</evidence>
<keyword evidence="7" id="KW-0539">Nucleus</keyword>
<dbReference type="GO" id="GO:0048188">
    <property type="term" value="C:Set1C/COMPASS complex"/>
    <property type="evidence" value="ECO:0007669"/>
    <property type="project" value="TreeGrafter"/>
</dbReference>
<dbReference type="KEGG" id="fcy:FRACYDRAFT_218739"/>
<evidence type="ECO:0000256" key="5">
    <source>
        <dbReference type="ARBA" id="ARBA00022691"/>
    </source>
</evidence>
<dbReference type="Proteomes" id="UP000095751">
    <property type="component" value="Unassembled WGS sequence"/>
</dbReference>
<dbReference type="SUPFAM" id="SSF82199">
    <property type="entry name" value="SET domain"/>
    <property type="match status" value="1"/>
</dbReference>
<protein>
    <recommendedName>
        <fullName evidence="2">[histone H3]-lysine(4) N-trimethyltransferase</fullName>
        <ecNumber evidence="2">2.1.1.354</ecNumber>
    </recommendedName>
</protein>
<dbReference type="OrthoDB" id="35483at2759"/>
<evidence type="ECO:0000256" key="9">
    <source>
        <dbReference type="ARBA" id="ARBA00047583"/>
    </source>
</evidence>
<evidence type="ECO:0000256" key="7">
    <source>
        <dbReference type="ARBA" id="ARBA00023242"/>
    </source>
</evidence>
<dbReference type="InterPro" id="IPR001214">
    <property type="entry name" value="SET_dom"/>
</dbReference>
<keyword evidence="14" id="KW-1185">Reference proteome</keyword>
<evidence type="ECO:0000256" key="10">
    <source>
        <dbReference type="ARBA" id="ARBA00049129"/>
    </source>
</evidence>
<organism evidence="13 14">
    <name type="scientific">Fragilariopsis cylindrus CCMP1102</name>
    <dbReference type="NCBI Taxonomy" id="635003"/>
    <lineage>
        <taxon>Eukaryota</taxon>
        <taxon>Sar</taxon>
        <taxon>Stramenopiles</taxon>
        <taxon>Ochrophyta</taxon>
        <taxon>Bacillariophyta</taxon>
        <taxon>Bacillariophyceae</taxon>
        <taxon>Bacillariophycidae</taxon>
        <taxon>Bacillariales</taxon>
        <taxon>Bacillariaceae</taxon>
        <taxon>Fragilariopsis</taxon>
    </lineage>
</organism>
<dbReference type="InterPro" id="IPR044570">
    <property type="entry name" value="Set1-like"/>
</dbReference>
<feature type="domain" description="Post-SET" evidence="12">
    <location>
        <begin position="136"/>
        <end position="152"/>
    </location>
</feature>
<accession>A0A1E7F543</accession>
<evidence type="ECO:0000256" key="2">
    <source>
        <dbReference type="ARBA" id="ARBA00012182"/>
    </source>
</evidence>
<evidence type="ECO:0000259" key="12">
    <source>
        <dbReference type="PROSITE" id="PS50868"/>
    </source>
</evidence>
<dbReference type="EC" id="2.1.1.354" evidence="2"/>
<proteinExistence type="predicted"/>
<dbReference type="SMART" id="SM00317">
    <property type="entry name" value="SET"/>
    <property type="match status" value="1"/>
</dbReference>
<dbReference type="GO" id="GO:0032259">
    <property type="term" value="P:methylation"/>
    <property type="evidence" value="ECO:0007669"/>
    <property type="project" value="UniProtKB-KW"/>
</dbReference>
<dbReference type="PANTHER" id="PTHR45814:SF2">
    <property type="entry name" value="HISTONE-LYSINE N-METHYLTRANSFERASE SETD1"/>
    <property type="match status" value="1"/>
</dbReference>
<comment type="catalytic activity">
    <reaction evidence="8">
        <text>L-lysyl(4)-[histone H3] + 3 S-adenosyl-L-methionine = N(6),N(6),N(6)-trimethyl-L-lysyl(4)-[histone H3] + 3 S-adenosyl-L-homocysteine + 3 H(+)</text>
        <dbReference type="Rhea" id="RHEA:60260"/>
        <dbReference type="Rhea" id="RHEA-COMP:15537"/>
        <dbReference type="Rhea" id="RHEA-COMP:15547"/>
        <dbReference type="ChEBI" id="CHEBI:15378"/>
        <dbReference type="ChEBI" id="CHEBI:29969"/>
        <dbReference type="ChEBI" id="CHEBI:57856"/>
        <dbReference type="ChEBI" id="CHEBI:59789"/>
        <dbReference type="ChEBI" id="CHEBI:61961"/>
        <dbReference type="EC" id="2.1.1.354"/>
    </reaction>
</comment>
<evidence type="ECO:0000313" key="14">
    <source>
        <dbReference type="Proteomes" id="UP000095751"/>
    </source>
</evidence>
<dbReference type="PANTHER" id="PTHR45814">
    <property type="entry name" value="HISTONE-LYSINE N-METHYLTRANSFERASE SETD1"/>
    <property type="match status" value="1"/>
</dbReference>
<keyword evidence="3" id="KW-0489">Methyltransferase</keyword>
<comment type="catalytic activity">
    <reaction evidence="10">
        <text>N(6),N(6)-dimethyl-L-lysyl(4)-[histone H3] + S-adenosyl-L-methionine = N(6),N(6),N(6)-trimethyl-L-lysyl(4)-[histone H3] + S-adenosyl-L-homocysteine + H(+)</text>
        <dbReference type="Rhea" id="RHEA:60272"/>
        <dbReference type="Rhea" id="RHEA-COMP:15537"/>
        <dbReference type="Rhea" id="RHEA-COMP:15540"/>
        <dbReference type="ChEBI" id="CHEBI:15378"/>
        <dbReference type="ChEBI" id="CHEBI:57856"/>
        <dbReference type="ChEBI" id="CHEBI:59789"/>
        <dbReference type="ChEBI" id="CHEBI:61961"/>
        <dbReference type="ChEBI" id="CHEBI:61976"/>
    </reaction>
</comment>
<dbReference type="PROSITE" id="PS50280">
    <property type="entry name" value="SET"/>
    <property type="match status" value="1"/>
</dbReference>
<reference evidence="13 14" key="1">
    <citation type="submission" date="2016-09" db="EMBL/GenBank/DDBJ databases">
        <title>Extensive genetic diversity and differential bi-allelic expression allows diatom success in the polar Southern Ocean.</title>
        <authorList>
            <consortium name="DOE Joint Genome Institute"/>
            <person name="Mock T."/>
            <person name="Otillar R.P."/>
            <person name="Strauss J."/>
            <person name="Dupont C."/>
            <person name="Frickenhaus S."/>
            <person name="Maumus F."/>
            <person name="Mcmullan M."/>
            <person name="Sanges R."/>
            <person name="Schmutz J."/>
            <person name="Toseland A."/>
            <person name="Valas R."/>
            <person name="Veluchamy A."/>
            <person name="Ward B.J."/>
            <person name="Allen A."/>
            <person name="Barry K."/>
            <person name="Falciatore A."/>
            <person name="Ferrante M."/>
            <person name="Fortunato A.E."/>
            <person name="Gloeckner G."/>
            <person name="Gruber A."/>
            <person name="Hipkin R."/>
            <person name="Janech M."/>
            <person name="Kroth P."/>
            <person name="Leese F."/>
            <person name="Lindquist E."/>
            <person name="Lyon B.R."/>
            <person name="Martin J."/>
            <person name="Mayer C."/>
            <person name="Parker M."/>
            <person name="Quesneville H."/>
            <person name="Raymond J."/>
            <person name="Uhlig C."/>
            <person name="Valentin K.U."/>
            <person name="Worden A.Z."/>
            <person name="Armbrust E.V."/>
            <person name="Bowler C."/>
            <person name="Green B."/>
            <person name="Moulton V."/>
            <person name="Van Oosterhout C."/>
            <person name="Grigoriev I."/>
        </authorList>
    </citation>
    <scope>NUCLEOTIDE SEQUENCE [LARGE SCALE GENOMIC DNA]</scope>
    <source>
        <strain evidence="13 14">CCMP1102</strain>
    </source>
</reference>
<dbReference type="PROSITE" id="PS50868">
    <property type="entry name" value="POST_SET"/>
    <property type="match status" value="1"/>
</dbReference>
<evidence type="ECO:0000256" key="6">
    <source>
        <dbReference type="ARBA" id="ARBA00022853"/>
    </source>
</evidence>
<feature type="domain" description="SET" evidence="11">
    <location>
        <begin position="4"/>
        <end position="130"/>
    </location>
</feature>
<dbReference type="AlphaFoldDB" id="A0A1E7F543"/>
<comment type="subcellular location">
    <subcellularLocation>
        <location evidence="1">Nucleus</location>
    </subcellularLocation>
</comment>
<evidence type="ECO:0000313" key="13">
    <source>
        <dbReference type="EMBL" id="OEU13308.1"/>
    </source>
</evidence>
<dbReference type="InterPro" id="IPR046341">
    <property type="entry name" value="SET_dom_sf"/>
</dbReference>
<keyword evidence="6" id="KW-0156">Chromatin regulator</keyword>
<dbReference type="CDD" id="cd10518">
    <property type="entry name" value="SET_SETD1-like"/>
    <property type="match status" value="1"/>
</dbReference>
<keyword evidence="4" id="KW-0808">Transferase</keyword>
<dbReference type="Pfam" id="PF00856">
    <property type="entry name" value="SET"/>
    <property type="match status" value="1"/>
</dbReference>
<dbReference type="InterPro" id="IPR003616">
    <property type="entry name" value="Post-SET_dom"/>
</dbReference>
<evidence type="ECO:0000256" key="3">
    <source>
        <dbReference type="ARBA" id="ARBA00022603"/>
    </source>
</evidence>
<evidence type="ECO:0000256" key="1">
    <source>
        <dbReference type="ARBA" id="ARBA00004123"/>
    </source>
</evidence>
<gene>
    <name evidence="13" type="ORF">FRACYDRAFT_218739</name>
</gene>
<keyword evidence="5" id="KW-0949">S-adenosyl-L-methionine</keyword>
<dbReference type="Gene3D" id="2.170.270.10">
    <property type="entry name" value="SET domain"/>
    <property type="match status" value="1"/>
</dbReference>
<dbReference type="GO" id="GO:0140999">
    <property type="term" value="F:histone H3K4 trimethyltransferase activity"/>
    <property type="evidence" value="ECO:0007669"/>
    <property type="project" value="UniProtKB-EC"/>
</dbReference>
<evidence type="ECO:0000256" key="8">
    <source>
        <dbReference type="ARBA" id="ARBA00047571"/>
    </source>
</evidence>
<comment type="catalytic activity">
    <reaction evidence="9">
        <text>N(6)-methyl-L-lysyl(4)-[histone H3] + S-adenosyl-L-methionine = N(6),N(6)-dimethyl-L-lysyl(4)-[histone H3] + S-adenosyl-L-homocysteine + H(+)</text>
        <dbReference type="Rhea" id="RHEA:60268"/>
        <dbReference type="Rhea" id="RHEA-COMP:15540"/>
        <dbReference type="Rhea" id="RHEA-COMP:15543"/>
        <dbReference type="ChEBI" id="CHEBI:15378"/>
        <dbReference type="ChEBI" id="CHEBI:57856"/>
        <dbReference type="ChEBI" id="CHEBI:59789"/>
        <dbReference type="ChEBI" id="CHEBI:61929"/>
        <dbReference type="ChEBI" id="CHEBI:61976"/>
    </reaction>
</comment>
<dbReference type="InParanoid" id="A0A1E7F543"/>
<evidence type="ECO:0000256" key="4">
    <source>
        <dbReference type="ARBA" id="ARBA00022679"/>
    </source>
</evidence>
<name>A0A1E7F543_9STRA</name>
<dbReference type="EMBL" id="KV784361">
    <property type="protein sequence ID" value="OEU13308.1"/>
    <property type="molecule type" value="Genomic_DNA"/>
</dbReference>